<dbReference type="AlphaFoldDB" id="A0A8H5CB95"/>
<reference evidence="1 2" key="1">
    <citation type="journal article" date="2020" name="ISME J.">
        <title>Uncovering the hidden diversity of litter-decomposition mechanisms in mushroom-forming fungi.</title>
        <authorList>
            <person name="Floudas D."/>
            <person name="Bentzer J."/>
            <person name="Ahren D."/>
            <person name="Johansson T."/>
            <person name="Persson P."/>
            <person name="Tunlid A."/>
        </authorList>
    </citation>
    <scope>NUCLEOTIDE SEQUENCE [LARGE SCALE GENOMIC DNA]</scope>
    <source>
        <strain evidence="1 2">CBS 291.85</strain>
    </source>
</reference>
<name>A0A8H5CB95_9AGAR</name>
<evidence type="ECO:0000313" key="2">
    <source>
        <dbReference type="Proteomes" id="UP000559256"/>
    </source>
</evidence>
<dbReference type="Gene3D" id="3.40.50.620">
    <property type="entry name" value="HUPs"/>
    <property type="match status" value="1"/>
</dbReference>
<dbReference type="Proteomes" id="UP000559256">
    <property type="component" value="Unassembled WGS sequence"/>
</dbReference>
<dbReference type="GO" id="GO:0005737">
    <property type="term" value="C:cytoplasm"/>
    <property type="evidence" value="ECO:0007669"/>
    <property type="project" value="TreeGrafter"/>
</dbReference>
<dbReference type="EMBL" id="JAACJM010000203">
    <property type="protein sequence ID" value="KAF5337921.1"/>
    <property type="molecule type" value="Genomic_DNA"/>
</dbReference>
<dbReference type="SUPFAM" id="SSF52374">
    <property type="entry name" value="Nucleotidylyl transferase"/>
    <property type="match status" value="1"/>
</dbReference>
<organism evidence="1 2">
    <name type="scientific">Tetrapyrgos nigripes</name>
    <dbReference type="NCBI Taxonomy" id="182062"/>
    <lineage>
        <taxon>Eukaryota</taxon>
        <taxon>Fungi</taxon>
        <taxon>Dikarya</taxon>
        <taxon>Basidiomycota</taxon>
        <taxon>Agaricomycotina</taxon>
        <taxon>Agaricomycetes</taxon>
        <taxon>Agaricomycetidae</taxon>
        <taxon>Agaricales</taxon>
        <taxon>Marasmiineae</taxon>
        <taxon>Marasmiaceae</taxon>
        <taxon>Tetrapyrgos</taxon>
    </lineage>
</organism>
<proteinExistence type="predicted"/>
<dbReference type="OrthoDB" id="5591297at2759"/>
<dbReference type="GO" id="GO:0000309">
    <property type="term" value="F:nicotinamide-nucleotide adenylyltransferase activity"/>
    <property type="evidence" value="ECO:0007669"/>
    <property type="project" value="TreeGrafter"/>
</dbReference>
<dbReference type="PANTHER" id="PTHR31285:SF0">
    <property type="entry name" value="NICOTINAMIDE MONONUCLEOTIDE ADENYLYLTRANSFERASE"/>
    <property type="match status" value="1"/>
</dbReference>
<gene>
    <name evidence="1" type="ORF">D9758_013117</name>
</gene>
<dbReference type="InterPro" id="IPR014729">
    <property type="entry name" value="Rossmann-like_a/b/a_fold"/>
</dbReference>
<evidence type="ECO:0008006" key="3">
    <source>
        <dbReference type="Google" id="ProtNLM"/>
    </source>
</evidence>
<keyword evidence="2" id="KW-1185">Reference proteome</keyword>
<dbReference type="GO" id="GO:0005634">
    <property type="term" value="C:nucleus"/>
    <property type="evidence" value="ECO:0007669"/>
    <property type="project" value="TreeGrafter"/>
</dbReference>
<sequence length="328" mass="36536">MSLFLARLRSASVFPPIELVYVSNPSWPIVHHKAIPQRPLRIAVLDSSYNPATIAHLAIASAPRPVYIDAVSGDHEHEDYDAKLLLLSITNADKQLKPTDATYEQRIEMMCEFAKDVEVTDKTGTVAVAIIDEPTFVGKSRMLQTFLRERIERLSSEAPSKSRPHPCQLTFLLGYDTLERFFAPRYYTKDPSSPAAVAQMHNSLRGFFSPREGDGSRIVCARRSPESFPQAAATLNTSLSSSSASAADKKSQSDSLTSTINDFFTSTSLPMSECVKMIDIGEDVWSVSSSDVRRAAETGEDDRWTRMVSSKVREYILKEGLYREKAKT</sequence>
<dbReference type="GO" id="GO:0016887">
    <property type="term" value="F:ATP hydrolysis activity"/>
    <property type="evidence" value="ECO:0007669"/>
    <property type="project" value="TreeGrafter"/>
</dbReference>
<dbReference type="PANTHER" id="PTHR31285">
    <property type="entry name" value="NICOTINAMIDE MONONUCLEOTIDE ADENYLYLTRANSFERASE"/>
    <property type="match status" value="1"/>
</dbReference>
<comment type="caution">
    <text evidence="1">The sequence shown here is derived from an EMBL/GenBank/DDBJ whole genome shotgun (WGS) entry which is preliminary data.</text>
</comment>
<accession>A0A8H5CB95</accession>
<evidence type="ECO:0000313" key="1">
    <source>
        <dbReference type="EMBL" id="KAF5337921.1"/>
    </source>
</evidence>
<protein>
    <recommendedName>
        <fullName evidence="3">Nucleotidylyl transferase</fullName>
    </recommendedName>
</protein>